<evidence type="ECO:0000256" key="15">
    <source>
        <dbReference type="ARBA" id="ARBA00023306"/>
    </source>
</evidence>
<dbReference type="InterPro" id="IPR059124">
    <property type="entry name" value="Kelch_HCF"/>
</dbReference>
<keyword evidence="6" id="KW-1017">Isopeptide bond</keyword>
<dbReference type="PANTHER" id="PTHR46003:SF3">
    <property type="entry name" value="HOST CELL FACTOR 1"/>
    <property type="match status" value="1"/>
</dbReference>
<keyword evidence="8" id="KW-0677">Repeat</keyword>
<keyword evidence="22" id="KW-1185">Reference proteome</keyword>
<evidence type="ECO:0000256" key="7">
    <source>
        <dbReference type="ARBA" id="ARBA00022553"/>
    </source>
</evidence>
<dbReference type="InterPro" id="IPR043536">
    <property type="entry name" value="HCF1/2"/>
</dbReference>
<dbReference type="InterPro" id="IPR003961">
    <property type="entry name" value="FN3_dom"/>
</dbReference>
<protein>
    <recommendedName>
        <fullName evidence="16">Host cell factor 1</fullName>
    </recommendedName>
    <alternativeName>
        <fullName evidence="17">C1 factor</fullName>
    </alternativeName>
</protein>
<organism evidence="21 22">
    <name type="scientific">Sinocyclocheilus grahami</name>
    <name type="common">Dianchi golden-line fish</name>
    <name type="synonym">Barbus grahami</name>
    <dbReference type="NCBI Taxonomy" id="75366"/>
    <lineage>
        <taxon>Eukaryota</taxon>
        <taxon>Metazoa</taxon>
        <taxon>Chordata</taxon>
        <taxon>Craniata</taxon>
        <taxon>Vertebrata</taxon>
        <taxon>Euteleostomi</taxon>
        <taxon>Actinopterygii</taxon>
        <taxon>Neopterygii</taxon>
        <taxon>Teleostei</taxon>
        <taxon>Ostariophysi</taxon>
        <taxon>Cypriniformes</taxon>
        <taxon>Cyprinidae</taxon>
        <taxon>Cyprininae</taxon>
        <taxon>Sinocyclocheilus</taxon>
    </lineage>
</organism>
<evidence type="ECO:0000256" key="19">
    <source>
        <dbReference type="SAM" id="MobiDB-lite"/>
    </source>
</evidence>
<dbReference type="Ensembl" id="ENSSGRT00000114130.1">
    <property type="protein sequence ID" value="ENSSGRP00000107415.1"/>
    <property type="gene ID" value="ENSSGRG00000052971.1"/>
</dbReference>
<dbReference type="InterPro" id="IPR036116">
    <property type="entry name" value="FN3_sf"/>
</dbReference>
<evidence type="ECO:0000259" key="20">
    <source>
        <dbReference type="SMART" id="SM00060"/>
    </source>
</evidence>
<feature type="compositionally biased region" description="Low complexity" evidence="19">
    <location>
        <begin position="945"/>
        <end position="956"/>
    </location>
</feature>
<evidence type="ECO:0000256" key="11">
    <source>
        <dbReference type="ARBA" id="ARBA00022853"/>
    </source>
</evidence>
<evidence type="ECO:0000256" key="16">
    <source>
        <dbReference type="ARBA" id="ARBA00074287"/>
    </source>
</evidence>
<dbReference type="Pfam" id="PF13854">
    <property type="entry name" value="Kelch_HCF"/>
    <property type="match status" value="1"/>
</dbReference>
<keyword evidence="7" id="KW-0597">Phosphoprotein</keyword>
<evidence type="ECO:0000256" key="8">
    <source>
        <dbReference type="ARBA" id="ARBA00022737"/>
    </source>
</evidence>
<dbReference type="InterPro" id="IPR013783">
    <property type="entry name" value="Ig-like_fold"/>
</dbReference>
<dbReference type="GO" id="GO:0035097">
    <property type="term" value="C:histone methyltransferase complex"/>
    <property type="evidence" value="ECO:0007669"/>
    <property type="project" value="TreeGrafter"/>
</dbReference>
<feature type="domain" description="Fibronectin type-III" evidence="20">
    <location>
        <begin position="1426"/>
        <end position="1526"/>
    </location>
</feature>
<evidence type="ECO:0000256" key="12">
    <source>
        <dbReference type="ARBA" id="ARBA00022990"/>
    </source>
</evidence>
<proteinExistence type="predicted"/>
<keyword evidence="9" id="KW-0068">Autocatalytic cleavage</keyword>
<dbReference type="SUPFAM" id="SSF117281">
    <property type="entry name" value="Kelch motif"/>
    <property type="match status" value="2"/>
</dbReference>
<dbReference type="Proteomes" id="UP000472262">
    <property type="component" value="Unassembled WGS sequence"/>
</dbReference>
<evidence type="ECO:0000256" key="13">
    <source>
        <dbReference type="ARBA" id="ARBA00023180"/>
    </source>
</evidence>
<keyword evidence="3" id="KW-0880">Kelch repeat</keyword>
<dbReference type="FunFam" id="2.60.40.10:FF:000259">
    <property type="entry name" value="Host cell factor 1 (Predicted)"/>
    <property type="match status" value="1"/>
</dbReference>
<evidence type="ECO:0000313" key="21">
    <source>
        <dbReference type="Ensembl" id="ENSSGRP00000107415.1"/>
    </source>
</evidence>
<keyword evidence="15" id="KW-0131">Cell cycle</keyword>
<evidence type="ECO:0000256" key="3">
    <source>
        <dbReference type="ARBA" id="ARBA00022441"/>
    </source>
</evidence>
<dbReference type="Gene3D" id="2.120.10.80">
    <property type="entry name" value="Kelch-type beta propeller"/>
    <property type="match status" value="2"/>
</dbReference>
<dbReference type="SUPFAM" id="SSF49265">
    <property type="entry name" value="Fibronectin type III"/>
    <property type="match status" value="2"/>
</dbReference>
<reference evidence="21" key="2">
    <citation type="submission" date="2025-09" db="UniProtKB">
        <authorList>
            <consortium name="Ensembl"/>
        </authorList>
    </citation>
    <scope>IDENTIFICATION</scope>
</reference>
<feature type="domain" description="Fibronectin type-III" evidence="20">
    <location>
        <begin position="359"/>
        <end position="519"/>
    </location>
</feature>
<comment type="subcellular location">
    <subcellularLocation>
        <location evidence="2">Cytoplasm</location>
    </subcellularLocation>
    <subcellularLocation>
        <location evidence="1">Nucleus</location>
    </subcellularLocation>
</comment>
<feature type="region of interest" description="Disordered" evidence="19">
    <location>
        <begin position="1074"/>
        <end position="1095"/>
    </location>
</feature>
<dbReference type="PANTHER" id="PTHR46003">
    <property type="entry name" value="HOST CELL FACTOR"/>
    <property type="match status" value="1"/>
</dbReference>
<keyword evidence="18" id="KW-0175">Coiled coil</keyword>
<evidence type="ECO:0000256" key="4">
    <source>
        <dbReference type="ARBA" id="ARBA00022481"/>
    </source>
</evidence>
<keyword evidence="10" id="KW-0832">Ubl conjugation</keyword>
<evidence type="ECO:0000256" key="17">
    <source>
        <dbReference type="ARBA" id="ARBA00081526"/>
    </source>
</evidence>
<dbReference type="CDD" id="cd00063">
    <property type="entry name" value="FN3"/>
    <property type="match status" value="2"/>
</dbReference>
<feature type="compositionally biased region" description="Low complexity" evidence="19">
    <location>
        <begin position="1079"/>
        <end position="1091"/>
    </location>
</feature>
<evidence type="ECO:0000256" key="10">
    <source>
        <dbReference type="ARBA" id="ARBA00022843"/>
    </source>
</evidence>
<evidence type="ECO:0000256" key="2">
    <source>
        <dbReference type="ARBA" id="ARBA00004496"/>
    </source>
</evidence>
<keyword evidence="12" id="KW-0007">Acetylation</keyword>
<evidence type="ECO:0000256" key="6">
    <source>
        <dbReference type="ARBA" id="ARBA00022499"/>
    </source>
</evidence>
<dbReference type="GO" id="GO:0005737">
    <property type="term" value="C:cytoplasm"/>
    <property type="evidence" value="ECO:0007669"/>
    <property type="project" value="UniProtKB-SubCell"/>
</dbReference>
<dbReference type="FunFam" id="2.60.40.10:FF:000443">
    <property type="entry name" value="host cell factor 1"/>
    <property type="match status" value="1"/>
</dbReference>
<keyword evidence="11" id="KW-0156">Chromatin regulator</keyword>
<dbReference type="Gene3D" id="2.60.40.10">
    <property type="entry name" value="Immunoglobulins"/>
    <property type="match status" value="2"/>
</dbReference>
<dbReference type="Gene3D" id="6.10.250.2590">
    <property type="match status" value="1"/>
</dbReference>
<reference evidence="21" key="1">
    <citation type="submission" date="2025-08" db="UniProtKB">
        <authorList>
            <consortium name="Ensembl"/>
        </authorList>
    </citation>
    <scope>IDENTIFICATION</scope>
</reference>
<gene>
    <name evidence="21" type="primary">LOC107563734</name>
</gene>
<keyword evidence="14" id="KW-0539">Nucleus</keyword>
<keyword evidence="13" id="KW-0325">Glycoprotein</keyword>
<feature type="domain" description="Fibronectin type-III" evidence="20">
    <location>
        <begin position="1321"/>
        <end position="1410"/>
    </location>
</feature>
<feature type="region of interest" description="Disordered" evidence="19">
    <location>
        <begin position="929"/>
        <end position="962"/>
    </location>
</feature>
<evidence type="ECO:0000256" key="14">
    <source>
        <dbReference type="ARBA" id="ARBA00023242"/>
    </source>
</evidence>
<dbReference type="FunFam" id="2.120.10.80:FF:000008">
    <property type="entry name" value="host cell factor 1 isoform X1"/>
    <property type="match status" value="1"/>
</dbReference>
<accession>A0A672SYM4</accession>
<feature type="region of interest" description="Disordered" evidence="19">
    <location>
        <begin position="1536"/>
        <end position="1558"/>
    </location>
</feature>
<dbReference type="InterPro" id="IPR015915">
    <property type="entry name" value="Kelch-typ_b-propeller"/>
</dbReference>
<evidence type="ECO:0000256" key="9">
    <source>
        <dbReference type="ARBA" id="ARBA00022813"/>
    </source>
</evidence>
<dbReference type="SMART" id="SM00060">
    <property type="entry name" value="FN3"/>
    <property type="match status" value="3"/>
</dbReference>
<dbReference type="GO" id="GO:0003713">
    <property type="term" value="F:transcription coactivator activity"/>
    <property type="evidence" value="ECO:0007669"/>
    <property type="project" value="TreeGrafter"/>
</dbReference>
<feature type="coiled-coil region" evidence="18">
    <location>
        <begin position="1226"/>
        <end position="1256"/>
    </location>
</feature>
<evidence type="ECO:0000256" key="5">
    <source>
        <dbReference type="ARBA" id="ARBA00022490"/>
    </source>
</evidence>
<feature type="region of interest" description="Disordered" evidence="19">
    <location>
        <begin position="411"/>
        <end position="433"/>
    </location>
</feature>
<dbReference type="GO" id="GO:0006338">
    <property type="term" value="P:chromatin remodeling"/>
    <property type="evidence" value="ECO:0007669"/>
    <property type="project" value="TreeGrafter"/>
</dbReference>
<evidence type="ECO:0000256" key="18">
    <source>
        <dbReference type="SAM" id="Coils"/>
    </source>
</evidence>
<dbReference type="FunFam" id="2.120.10.80:FF:000015">
    <property type="entry name" value="host cell factor 1 isoform X1"/>
    <property type="match status" value="1"/>
</dbReference>
<keyword evidence="5" id="KW-0963">Cytoplasm</keyword>
<evidence type="ECO:0000256" key="1">
    <source>
        <dbReference type="ARBA" id="ARBA00004123"/>
    </source>
</evidence>
<evidence type="ECO:0000313" key="22">
    <source>
        <dbReference type="Proteomes" id="UP000472262"/>
    </source>
</evidence>
<keyword evidence="4" id="KW-0488">Methylation</keyword>
<name>A0A672SYM4_SINGR</name>
<sequence>MATSMAPLQPRWKRVLGWSGPVPRPRHGHRAVAIKELMVVFGGGNEGIVDELHLHVYNTATNQWFIPAVRGDIPPGCAAYGFVCDGTRLLVFGGMVEYGKYSNDLYELQASRWEWKKLKPKAPKSGAPPCPRLGHSFSLVGNKCYLFGGLANDSEDPKNNIPRYLNDLYTLELRPGSSVVGWDIPVTYGVLPPPRESHTAVVYTEKATKKSRLVIYGGMSGCRLGDLWTLDIDTLTWNKPALSGAAPLPRSLHSATTITNKMYVFGGWVPLVMDDVKVATHEKEWKCTNTLACLNLDTLTWETVLMDTLEDNIPRARAGHCAVSINNRLYVWSGRDGYRKAWNNQVCCKDLWYLETERPNPPSRVQLVRANTNSLEVSWGAVSTADMYLLQLQKYDIPSATAATSPALNAAPSLPGNSPKCPAPAAAAPSAQSLPHSGITLVPQAASPTASVLPSTPASPVAASTARGPAILKVAAPQSGTGTSIVTVRQATQAGKSPVTVTSLPAGVRMVVPTQTTQGLPSSPQMSGMAALAAAAAATQKIPPSPGATVLNMPAGATIVKTVAVTPGSTTVRVASPVMVSNPATRMLKTAAAQVATPTVSSPTTVARPIITVHKSGTVTVAQQAQVMTTVVGGVTKTITLVKSPLSMGGNLLSSLGKVVSVVQTKPVQTAALMGQASSNPVTQIIQTKGPLPPGTILKLVTSADGKPTTIITTSQPSGTGNKPTILGISGMSPSTTTKPGTTTIFKTIPMSALQQGAAGVTSSTGVKSPITIITKKVMTSGTGTPGKIITAVPKIGTAAGQQGLTQVVLKGAPGQPGTILRTVPMGGVRLVSPVSGVKPTVTTLVVKGTTGVTTLGTVTGTVSTSLARGSLASANATLATPITTLGTIATLSSQVINATAVPAAQSNQTTVTSTMQPTQVTLITTPSGVEAQPGQDLPFSILASPTSEQPTSTESGAGDASGSVTLVCSNPPCETHETGTTNTATTASANMGAVQRVCSNPPCETHETGTTNTATTASSNMGTAPAGTVQMVCTNPPCETHETGTTNTATTASSNMGGNQTGMVQRVCSNPPCETHETGTTNTATTASSNMGGNQTGTVQRVCSNPPCETHETGTTNTATTATCSMETDEETEAASQAEVLALPPELMLDGQPTTLMVTGLTPEELAVTAAAEVAAQAAATEEAQALAIQAVLQAAQQAVMSESPSFICSGDAGGDNQQTHTIPIVLTQQELAALVQQQQQLQAAQQQAAAQAALPTEGLAPADSLNDPSSESNGHSEIAATRTVVGLLPSTSAETLAPSSTLASAVVASPAKMQAAAALTQVANGIEAAQNPPTVTIKPQVKKENQWFDVGIVKVTNMVVTHFYMPADDAAYDDSGTIPDYSQMKRVDLQPGTAYKFRVAGINTCGRGAFSEISAFKTCLPGFPGAPCAIKISKSPDGAHLTWEPPSLTSGKITEYSVYLAIQSSQTTEAKPSAPAQLAFMRVYCGPNPSCLVLSSSLSNAHIDYTTKPAIIFRIAARNEKGYGPATQVRWLQESNKDGLSAKPAPKRACIGSKIQ</sequence>